<organism evidence="1 2">
    <name type="scientific">Diphasiastrum complanatum</name>
    <name type="common">Issler's clubmoss</name>
    <name type="synonym">Lycopodium complanatum</name>
    <dbReference type="NCBI Taxonomy" id="34168"/>
    <lineage>
        <taxon>Eukaryota</taxon>
        <taxon>Viridiplantae</taxon>
        <taxon>Streptophyta</taxon>
        <taxon>Embryophyta</taxon>
        <taxon>Tracheophyta</taxon>
        <taxon>Lycopodiopsida</taxon>
        <taxon>Lycopodiales</taxon>
        <taxon>Lycopodiaceae</taxon>
        <taxon>Lycopodioideae</taxon>
        <taxon>Diphasiastrum</taxon>
    </lineage>
</organism>
<accession>A0ACC2CBG9</accession>
<evidence type="ECO:0000313" key="1">
    <source>
        <dbReference type="EMBL" id="KAJ7539358.1"/>
    </source>
</evidence>
<keyword evidence="2" id="KW-1185">Reference proteome</keyword>
<dbReference type="EMBL" id="CM055102">
    <property type="protein sequence ID" value="KAJ7539358.1"/>
    <property type="molecule type" value="Genomic_DNA"/>
</dbReference>
<dbReference type="Proteomes" id="UP001162992">
    <property type="component" value="Chromosome 11"/>
</dbReference>
<sequence>MRNSKEAAPGNYCSVSAALTCLGCLTTIIPAKNCILIWQQSTTNVEAFICVRHIYWKSWLNMAFGLRQKLYEAVKSFPGSGRQEYFGRKDSLSSPHHFTRRASTIIEDETVHGWERNSFSGRPGLCRKFLLRLAVALHSYGSSSSRTEYLVEKVADKLKMETNIAVFPSLILISFTDTEDSARNEIHLITVETDLDVDKLARADELANHIGKQELSLLSAYWRLKTIATSPAHFGIWWRIFSYALSASMAAPLFYDGNIWDALFCFPLGLGVGILDMLASKSSLFANVLEFAAALFVSFLAKLFAIYLVDLKLCFSSMALSSLVQLLPGMALTLGVSEMVAKTYVTGTSHIMYALFSALQLGFGLSVGEKLVWWVKTEPSAPPCPASKLSVWWNVIWFSGFTAASNMLLNARFNQWPGMTLASGVGFLVSTLASLQFDSNISSVIAAFSVGITGTICSLATGDLPLVMVLSGILQLVPGGVGVKGVSAMLESDIPTGMTFVFDMAVVGLSITIGLLISKIVIPAALFGTSKYVAHNKSTLAAQFLEEPPHLEEDMAF</sequence>
<name>A0ACC2CBG9_DIPCM</name>
<evidence type="ECO:0000313" key="2">
    <source>
        <dbReference type="Proteomes" id="UP001162992"/>
    </source>
</evidence>
<comment type="caution">
    <text evidence="1">The sequence shown here is derived from an EMBL/GenBank/DDBJ whole genome shotgun (WGS) entry which is preliminary data.</text>
</comment>
<reference evidence="2" key="1">
    <citation type="journal article" date="2024" name="Proc. Natl. Acad. Sci. U.S.A.">
        <title>Extraordinary preservation of gene collinearity over three hundred million years revealed in homosporous lycophytes.</title>
        <authorList>
            <person name="Li C."/>
            <person name="Wickell D."/>
            <person name="Kuo L.Y."/>
            <person name="Chen X."/>
            <person name="Nie B."/>
            <person name="Liao X."/>
            <person name="Peng D."/>
            <person name="Ji J."/>
            <person name="Jenkins J."/>
            <person name="Williams M."/>
            <person name="Shu S."/>
            <person name="Plott C."/>
            <person name="Barry K."/>
            <person name="Rajasekar S."/>
            <person name="Grimwood J."/>
            <person name="Han X."/>
            <person name="Sun S."/>
            <person name="Hou Z."/>
            <person name="He W."/>
            <person name="Dai G."/>
            <person name="Sun C."/>
            <person name="Schmutz J."/>
            <person name="Leebens-Mack J.H."/>
            <person name="Li F.W."/>
            <person name="Wang L."/>
        </authorList>
    </citation>
    <scope>NUCLEOTIDE SEQUENCE [LARGE SCALE GENOMIC DNA]</scope>
    <source>
        <strain evidence="2">cv. PW_Plant_1</strain>
    </source>
</reference>
<protein>
    <submittedName>
        <fullName evidence="1">Uncharacterized protein</fullName>
    </submittedName>
</protein>
<gene>
    <name evidence="1" type="ORF">O6H91_11G088800</name>
</gene>
<proteinExistence type="predicted"/>